<reference evidence="3" key="1">
    <citation type="submission" date="2005-07" db="EMBL/GenBank/DDBJ databases">
        <title>Complete sequence of Prochlorococcus marinus str. MIT 9312.</title>
        <authorList>
            <consortium name="US DOE Joint Genome Institute"/>
            <person name="Copeland A."/>
            <person name="Lucas S."/>
            <person name="Lapidus A."/>
            <person name="Barry K."/>
            <person name="Detter J.C."/>
            <person name="Glavina T."/>
            <person name="Hammon N."/>
            <person name="Israni S."/>
            <person name="Pitluck S."/>
            <person name="Thiel J."/>
            <person name="Schmutz J."/>
            <person name="Larimer F."/>
            <person name="Land M."/>
            <person name="Kyrpides N."/>
            <person name="Lykidis A."/>
            <person name="Richardson P."/>
        </authorList>
    </citation>
    <scope>NUCLEOTIDE SEQUENCE [LARGE SCALE GENOMIC DNA]</scope>
    <source>
        <strain evidence="3">MIT 9312</strain>
    </source>
</reference>
<dbReference type="PIRSF" id="PIRSF005850">
    <property type="entry name" value="UCP005850"/>
    <property type="match status" value="1"/>
</dbReference>
<dbReference type="OrthoDB" id="3224137at2"/>
<dbReference type="EMBL" id="CP000111">
    <property type="protein sequence ID" value="ABB49797.1"/>
    <property type="molecule type" value="Genomic_DNA"/>
</dbReference>
<proteinExistence type="predicted"/>
<dbReference type="eggNOG" id="COG4487">
    <property type="taxonomic scope" value="Bacteria"/>
</dbReference>
<evidence type="ECO:0000313" key="3">
    <source>
        <dbReference type="Proteomes" id="UP000002715"/>
    </source>
</evidence>
<dbReference type="Proteomes" id="UP000002715">
    <property type="component" value="Chromosome"/>
</dbReference>
<keyword evidence="1" id="KW-0175">Coiled coil</keyword>
<feature type="coiled-coil region" evidence="1">
    <location>
        <begin position="33"/>
        <end position="155"/>
    </location>
</feature>
<dbReference type="AlphaFoldDB" id="Q31BE8"/>
<dbReference type="RefSeq" id="WP_011376292.1">
    <property type="nucleotide sequence ID" value="NC_007577.1"/>
</dbReference>
<dbReference type="STRING" id="74546.PMT9312_0737"/>
<dbReference type="InterPro" id="IPR019219">
    <property type="entry name" value="DUF2130"/>
</dbReference>
<accession>Q31BE8</accession>
<name>Q31BE8_PROM9</name>
<sequence length="439" mass="50965">MKDIKCPSCGKTFRIDPSSFEEILLQIKDEEFNKQIKERLLLAEEDNKKALEILKRELRIQLIEQNSIKDTEIQALESKLNIAEEKKENALNDLKNQATNKINSLNNELNNLKDEIKNQSLIAELSLKNKVNEAVTNLEKENSTLTNSIEKIKLEHSINEKLIEEKFKSKISERDLTIQELREMKSKLSTKMVGETLEIHCETQFNLNRATAFKNSYFEKDNDATSGSKGDYIFREFDENNTEVVSIMFEMKNESLNGTNKRKNEDFFKELDKDRRQKSCEYAVLVSLLESESELYNAGIVDVSHRFPKMYVIRPQFFLPIISLLRNASMETLKYKSQIDLMKRENYDITNFESTLEQFKNAVGKNVSLAQDRFNDAITEIDKSITHLQKTKEALILSKKHLLSADSKSQDLTVKKLTRNNPTMKEKFNDLNNFKDEVA</sequence>
<protein>
    <recommendedName>
        <fullName evidence="4">DUF2130 domain-containing protein</fullName>
    </recommendedName>
</protein>
<evidence type="ECO:0000313" key="2">
    <source>
        <dbReference type="EMBL" id="ABB49797.1"/>
    </source>
</evidence>
<gene>
    <name evidence="2" type="ordered locus">PMT9312_0737</name>
</gene>
<evidence type="ECO:0000256" key="1">
    <source>
        <dbReference type="SAM" id="Coils"/>
    </source>
</evidence>
<dbReference type="Pfam" id="PF09903">
    <property type="entry name" value="DUF2130"/>
    <property type="match status" value="1"/>
</dbReference>
<organism evidence="2 3">
    <name type="scientific">Prochlorococcus marinus (strain MIT 9312)</name>
    <dbReference type="NCBI Taxonomy" id="74546"/>
    <lineage>
        <taxon>Bacteria</taxon>
        <taxon>Bacillati</taxon>
        <taxon>Cyanobacteriota</taxon>
        <taxon>Cyanophyceae</taxon>
        <taxon>Synechococcales</taxon>
        <taxon>Prochlorococcaceae</taxon>
        <taxon>Prochlorococcus</taxon>
    </lineage>
</organism>
<dbReference type="HOGENOM" id="CLU_034837_0_0_3"/>
<dbReference type="KEGG" id="pmi:PMT9312_0737"/>
<evidence type="ECO:0008006" key="4">
    <source>
        <dbReference type="Google" id="ProtNLM"/>
    </source>
</evidence>